<evidence type="ECO:0000313" key="2">
    <source>
        <dbReference type="EMBL" id="SHG29930.1"/>
    </source>
</evidence>
<evidence type="ECO:0000256" key="1">
    <source>
        <dbReference type="SAM" id="SignalP"/>
    </source>
</evidence>
<dbReference type="EMBL" id="LT670817">
    <property type="protein sequence ID" value="SHG29930.1"/>
    <property type="molecule type" value="Genomic_DNA"/>
</dbReference>
<organism evidence="2 3">
    <name type="scientific">Bradyrhizobium erythrophlei</name>
    <dbReference type="NCBI Taxonomy" id="1437360"/>
    <lineage>
        <taxon>Bacteria</taxon>
        <taxon>Pseudomonadati</taxon>
        <taxon>Pseudomonadota</taxon>
        <taxon>Alphaproteobacteria</taxon>
        <taxon>Hyphomicrobiales</taxon>
        <taxon>Nitrobacteraceae</taxon>
        <taxon>Bradyrhizobium</taxon>
    </lineage>
</organism>
<dbReference type="RefSeq" id="WP_079600308.1">
    <property type="nucleotide sequence ID" value="NZ_LT670817.1"/>
</dbReference>
<accession>A0A1M5IPQ2</accession>
<feature type="signal peptide" evidence="1">
    <location>
        <begin position="1"/>
        <end position="26"/>
    </location>
</feature>
<dbReference type="Proteomes" id="UP000189796">
    <property type="component" value="Chromosome I"/>
</dbReference>
<protein>
    <submittedName>
        <fullName evidence="2">Uncharacterized protein</fullName>
    </submittedName>
</protein>
<proteinExistence type="predicted"/>
<reference evidence="2 3" key="1">
    <citation type="submission" date="2016-11" db="EMBL/GenBank/DDBJ databases">
        <authorList>
            <person name="Jaros S."/>
            <person name="Januszkiewicz K."/>
            <person name="Wedrychowicz H."/>
        </authorList>
    </citation>
    <scope>NUCLEOTIDE SEQUENCE [LARGE SCALE GENOMIC DNA]</scope>
    <source>
        <strain evidence="2 3">GAS138</strain>
    </source>
</reference>
<gene>
    <name evidence="2" type="ORF">SAMN05443248_1064</name>
</gene>
<dbReference type="AlphaFoldDB" id="A0A1M5IPQ2"/>
<dbReference type="PROSITE" id="PS51257">
    <property type="entry name" value="PROKAR_LIPOPROTEIN"/>
    <property type="match status" value="1"/>
</dbReference>
<keyword evidence="1" id="KW-0732">Signal</keyword>
<feature type="chain" id="PRO_5012747991" evidence="1">
    <location>
        <begin position="27"/>
        <end position="204"/>
    </location>
</feature>
<sequence length="204" mass="20531">MGIKLMSVVFGLVAVTALFGNPAATACMMVPPLSFEDLNEFSTIRAPGTDWPAVAASAGNLAVNEPQLAPDLGYVAQTAQPRFQGAIAAGVAQPALTCLAVDQQVAPQVQRAAAGFEDSQFQTLFTAVVGDLSTAATGSAGSMVVINPHRSVRGTSGSDGGGASSTNTAGVFGVAALNQSALTGCGSSSKFDALHERAGAMRRT</sequence>
<name>A0A1M5IPQ2_9BRAD</name>
<evidence type="ECO:0000313" key="3">
    <source>
        <dbReference type="Proteomes" id="UP000189796"/>
    </source>
</evidence>